<evidence type="ECO:0000256" key="6">
    <source>
        <dbReference type="ARBA" id="ARBA00022597"/>
    </source>
</evidence>
<evidence type="ECO:0000256" key="5">
    <source>
        <dbReference type="ARBA" id="ARBA00022519"/>
    </source>
</evidence>
<dbReference type="InterPro" id="IPR003593">
    <property type="entry name" value="AAA+_ATPase"/>
</dbReference>
<dbReference type="EC" id="3.6.3.17" evidence="13"/>
<evidence type="ECO:0000256" key="7">
    <source>
        <dbReference type="ARBA" id="ARBA00022737"/>
    </source>
</evidence>
<protein>
    <submittedName>
        <fullName evidence="13">Xylose import ATP-binding protein XylG</fullName>
        <ecNumber evidence="13">3.6.3.17</ecNumber>
    </submittedName>
</protein>
<dbReference type="NCBIfam" id="TIGR02633">
    <property type="entry name" value="xylG"/>
    <property type="match status" value="1"/>
</dbReference>
<feature type="domain" description="ABC transporter" evidence="12">
    <location>
        <begin position="260"/>
        <end position="510"/>
    </location>
</feature>
<dbReference type="GO" id="GO:0016887">
    <property type="term" value="F:ATP hydrolysis activity"/>
    <property type="evidence" value="ECO:0007669"/>
    <property type="project" value="InterPro"/>
</dbReference>
<evidence type="ECO:0000256" key="3">
    <source>
        <dbReference type="ARBA" id="ARBA00022448"/>
    </source>
</evidence>
<comment type="subcellular location">
    <subcellularLocation>
        <location evidence="2">Cell inner membrane</location>
    </subcellularLocation>
    <subcellularLocation>
        <location evidence="1">Cell membrane</location>
        <topology evidence="1">Peripheral membrane protein</topology>
    </subcellularLocation>
</comment>
<evidence type="ECO:0000256" key="8">
    <source>
        <dbReference type="ARBA" id="ARBA00022741"/>
    </source>
</evidence>
<keyword evidence="9 13" id="KW-0067">ATP-binding</keyword>
<dbReference type="PANTHER" id="PTHR43790">
    <property type="entry name" value="CARBOHYDRATE TRANSPORT ATP-BINDING PROTEIN MG119-RELATED"/>
    <property type="match status" value="1"/>
</dbReference>
<proteinExistence type="predicted"/>
<gene>
    <name evidence="13" type="primary">xylG_1</name>
    <name evidence="13" type="ORF">MSP8886_02709</name>
</gene>
<dbReference type="GO" id="GO:0005886">
    <property type="term" value="C:plasma membrane"/>
    <property type="evidence" value="ECO:0007669"/>
    <property type="project" value="UniProtKB-SubCell"/>
</dbReference>
<dbReference type="SMART" id="SM00382">
    <property type="entry name" value="AAA"/>
    <property type="match status" value="2"/>
</dbReference>
<dbReference type="Gene3D" id="3.40.50.300">
    <property type="entry name" value="P-loop containing nucleotide triphosphate hydrolases"/>
    <property type="match status" value="2"/>
</dbReference>
<evidence type="ECO:0000313" key="13">
    <source>
        <dbReference type="EMBL" id="SBS33296.1"/>
    </source>
</evidence>
<keyword evidence="6" id="KW-0762">Sugar transport</keyword>
<dbReference type="OrthoDB" id="9776369at2"/>
<evidence type="ECO:0000256" key="9">
    <source>
        <dbReference type="ARBA" id="ARBA00022840"/>
    </source>
</evidence>
<evidence type="ECO:0000256" key="10">
    <source>
        <dbReference type="ARBA" id="ARBA00022967"/>
    </source>
</evidence>
<evidence type="ECO:0000259" key="12">
    <source>
        <dbReference type="PROSITE" id="PS50893"/>
    </source>
</evidence>
<dbReference type="InterPro" id="IPR050107">
    <property type="entry name" value="ABC_carbohydrate_import_ATPase"/>
</dbReference>
<evidence type="ECO:0000256" key="11">
    <source>
        <dbReference type="ARBA" id="ARBA00023136"/>
    </source>
</evidence>
<organism evidence="13 14">
    <name type="scientific">Marinomonas spartinae</name>
    <dbReference type="NCBI Taxonomy" id="1792290"/>
    <lineage>
        <taxon>Bacteria</taxon>
        <taxon>Pseudomonadati</taxon>
        <taxon>Pseudomonadota</taxon>
        <taxon>Gammaproteobacteria</taxon>
        <taxon>Oceanospirillales</taxon>
        <taxon>Oceanospirillaceae</taxon>
        <taxon>Marinomonas</taxon>
    </lineage>
</organism>
<dbReference type="Pfam" id="PF00005">
    <property type="entry name" value="ABC_tran"/>
    <property type="match status" value="2"/>
</dbReference>
<keyword evidence="14" id="KW-1185">Reference proteome</keyword>
<dbReference type="SUPFAM" id="SSF52540">
    <property type="entry name" value="P-loop containing nucleoside triphosphate hydrolases"/>
    <property type="match status" value="2"/>
</dbReference>
<dbReference type="PROSITE" id="PS50893">
    <property type="entry name" value="ABC_TRANSPORTER_2"/>
    <property type="match status" value="2"/>
</dbReference>
<keyword evidence="13" id="KW-0378">Hydrolase</keyword>
<keyword evidence="11" id="KW-0472">Membrane</keyword>
<dbReference type="FunFam" id="3.40.50.300:FF:000127">
    <property type="entry name" value="Ribose import ATP-binding protein RbsA"/>
    <property type="match status" value="1"/>
</dbReference>
<dbReference type="PROSITE" id="PS00211">
    <property type="entry name" value="ABC_TRANSPORTER_1"/>
    <property type="match status" value="1"/>
</dbReference>
<dbReference type="InterPro" id="IPR003439">
    <property type="entry name" value="ABC_transporter-like_ATP-bd"/>
</dbReference>
<dbReference type="PANTHER" id="PTHR43790:SF1">
    <property type="entry name" value="XYLOSE IMPORT ATP-BINDING PROTEIN XYLG"/>
    <property type="match status" value="1"/>
</dbReference>
<dbReference type="AlphaFoldDB" id="A0A1A8TLF6"/>
<evidence type="ECO:0000256" key="1">
    <source>
        <dbReference type="ARBA" id="ARBA00004202"/>
    </source>
</evidence>
<feature type="domain" description="ABC transporter" evidence="12">
    <location>
        <begin position="6"/>
        <end position="243"/>
    </location>
</feature>
<dbReference type="CDD" id="cd03216">
    <property type="entry name" value="ABC_Carb_Monos_I"/>
    <property type="match status" value="1"/>
</dbReference>
<keyword evidence="8" id="KW-0547">Nucleotide-binding</keyword>
<keyword evidence="7" id="KW-0677">Repeat</keyword>
<evidence type="ECO:0000256" key="4">
    <source>
        <dbReference type="ARBA" id="ARBA00022475"/>
    </source>
</evidence>
<evidence type="ECO:0000256" key="2">
    <source>
        <dbReference type="ARBA" id="ARBA00004533"/>
    </source>
</evidence>
<dbReference type="GO" id="GO:0015614">
    <property type="term" value="F:ABC-type D-xylose transporter activity"/>
    <property type="evidence" value="ECO:0007669"/>
    <property type="project" value="InterPro"/>
</dbReference>
<keyword evidence="4" id="KW-1003">Cell membrane</keyword>
<dbReference type="EMBL" id="FLOB01000006">
    <property type="protein sequence ID" value="SBS33296.1"/>
    <property type="molecule type" value="Genomic_DNA"/>
</dbReference>
<dbReference type="Proteomes" id="UP000092544">
    <property type="component" value="Unassembled WGS sequence"/>
</dbReference>
<dbReference type="InterPro" id="IPR027417">
    <property type="entry name" value="P-loop_NTPase"/>
</dbReference>
<keyword evidence="5" id="KW-0997">Cell inner membrane</keyword>
<dbReference type="InterPro" id="IPR017871">
    <property type="entry name" value="ABC_transporter-like_CS"/>
</dbReference>
<dbReference type="GO" id="GO:0005524">
    <property type="term" value="F:ATP binding"/>
    <property type="evidence" value="ECO:0007669"/>
    <property type="project" value="UniProtKB-KW"/>
</dbReference>
<sequence>MKQPLLDMRDIVKSFSGVRALNGVSITLGEGEVLSVCGENGSGKSTLMKVLSGVWPYGSYEGEIYFQGELIQASGIRDTEALGIVIIHQELALVQELSVMDNIFLGNEIGSFARLNDEAMHHRASELLGRVKLNIQPDMLVRELGVGQQQLVEIAKALNKNVKLLILDEPTSSLTSADIRILLDIVSELRDQGIACIYISHKLDEVLALSDWVAVIRDGDHIATKVAAELTQHDIIAMMVGRQLEELFPREDHEIGEVVLRVNNATAIQAGASRPQVDNVSFDLHRGEILGIAGLIGSGRTELMQCLYGCYDGQYQATVELDGQSKQIRTQRSALAAGIAMVPEDRKRHGIVPIMSVGRNITLSVLDNYKTNHFSSVFGGVDEDKEYQDIEEYIARLKVKTASPELAIKHLSGGNQQKAIIAKCLLTHPKILILDEPTRGIDVGAKYEIYKLMYSLVKEGMSIIMVSSELPEVIGISDRVLVMHEGKLKGEFDHQGLTQEIIMNCAIKEGA</sequence>
<name>A0A1A8TLF6_9GAMM</name>
<dbReference type="STRING" id="1792290.MSP8886_02709"/>
<evidence type="ECO:0000313" key="14">
    <source>
        <dbReference type="Proteomes" id="UP000092544"/>
    </source>
</evidence>
<keyword evidence="10" id="KW-1278">Translocase</keyword>
<dbReference type="FunFam" id="3.40.50.300:FF:000126">
    <property type="entry name" value="Galactose/methyl galactoside import ATP-binding protein MglA"/>
    <property type="match status" value="1"/>
</dbReference>
<dbReference type="CDD" id="cd03215">
    <property type="entry name" value="ABC_Carb_Monos_II"/>
    <property type="match status" value="1"/>
</dbReference>
<dbReference type="RefSeq" id="WP_067017273.1">
    <property type="nucleotide sequence ID" value="NZ_FLOB01000006.1"/>
</dbReference>
<accession>A0A1A8TLF6</accession>
<dbReference type="InterPro" id="IPR013455">
    <property type="entry name" value="ABC_transptr_XylG"/>
</dbReference>
<reference evidence="13 14" key="1">
    <citation type="submission" date="2016-06" db="EMBL/GenBank/DDBJ databases">
        <authorList>
            <person name="Kjaerup R.B."/>
            <person name="Dalgaard T.S."/>
            <person name="Juul-Madsen H.R."/>
        </authorList>
    </citation>
    <scope>NUCLEOTIDE SEQUENCE [LARGE SCALE GENOMIC DNA]</scope>
    <source>
        <strain evidence="13 14">CECT 8886</strain>
    </source>
</reference>
<keyword evidence="3" id="KW-0813">Transport</keyword>
<dbReference type="NCBIfam" id="NF010069">
    <property type="entry name" value="PRK13549.1"/>
    <property type="match status" value="1"/>
</dbReference>